<feature type="transmembrane region" description="Helical" evidence="9">
    <location>
        <begin position="303"/>
        <end position="324"/>
    </location>
</feature>
<keyword evidence="7" id="KW-0046">Antibiotic resistance</keyword>
<dbReference type="CDD" id="cd17321">
    <property type="entry name" value="MFS_MMR_MDR_like"/>
    <property type="match status" value="1"/>
</dbReference>
<feature type="transmembrane region" description="Helical" evidence="9">
    <location>
        <begin position="104"/>
        <end position="125"/>
    </location>
</feature>
<dbReference type="InterPro" id="IPR036259">
    <property type="entry name" value="MFS_trans_sf"/>
</dbReference>
<keyword evidence="2" id="KW-0813">Transport</keyword>
<evidence type="ECO:0000313" key="11">
    <source>
        <dbReference type="EMBL" id="WUX56553.1"/>
    </source>
</evidence>
<feature type="transmembrane region" description="Helical" evidence="9">
    <location>
        <begin position="50"/>
        <end position="67"/>
    </location>
</feature>
<evidence type="ECO:0000256" key="5">
    <source>
        <dbReference type="ARBA" id="ARBA00022989"/>
    </source>
</evidence>
<evidence type="ECO:0000256" key="8">
    <source>
        <dbReference type="SAM" id="MobiDB-lite"/>
    </source>
</evidence>
<feature type="transmembrane region" description="Helical" evidence="9">
    <location>
        <begin position="199"/>
        <end position="218"/>
    </location>
</feature>
<evidence type="ECO:0000256" key="3">
    <source>
        <dbReference type="ARBA" id="ARBA00022475"/>
    </source>
</evidence>
<keyword evidence="4 9" id="KW-0812">Transmembrane</keyword>
<dbReference type="Proteomes" id="UP001432209">
    <property type="component" value="Chromosome"/>
</dbReference>
<dbReference type="Pfam" id="PF07690">
    <property type="entry name" value="MFS_1"/>
    <property type="match status" value="1"/>
</dbReference>
<evidence type="ECO:0000313" key="12">
    <source>
        <dbReference type="Proteomes" id="UP001432209"/>
    </source>
</evidence>
<evidence type="ECO:0000259" key="10">
    <source>
        <dbReference type="PROSITE" id="PS50850"/>
    </source>
</evidence>
<feature type="transmembrane region" description="Helical" evidence="9">
    <location>
        <begin position="266"/>
        <end position="291"/>
    </location>
</feature>
<keyword evidence="3" id="KW-1003">Cell membrane</keyword>
<feature type="transmembrane region" description="Helical" evidence="9">
    <location>
        <begin position="356"/>
        <end position="382"/>
    </location>
</feature>
<evidence type="ECO:0000256" key="2">
    <source>
        <dbReference type="ARBA" id="ARBA00022448"/>
    </source>
</evidence>
<feature type="transmembrane region" description="Helical" evidence="9">
    <location>
        <begin position="403"/>
        <end position="421"/>
    </location>
</feature>
<name>A0ABZ2AGU9_STRNV</name>
<evidence type="ECO:0000256" key="1">
    <source>
        <dbReference type="ARBA" id="ARBA00004651"/>
    </source>
</evidence>
<reference evidence="11" key="1">
    <citation type="submission" date="2022-10" db="EMBL/GenBank/DDBJ databases">
        <title>The complete genomes of actinobacterial strains from the NBC collection.</title>
        <authorList>
            <person name="Joergensen T.S."/>
            <person name="Alvarez Arevalo M."/>
            <person name="Sterndorff E.B."/>
            <person name="Faurdal D."/>
            <person name="Vuksanovic O."/>
            <person name="Mourched A.-S."/>
            <person name="Charusanti P."/>
            <person name="Shaw S."/>
            <person name="Blin K."/>
            <person name="Weber T."/>
        </authorList>
    </citation>
    <scope>NUCLEOTIDE SEQUENCE</scope>
    <source>
        <strain evidence="11">NBC_01432</strain>
    </source>
</reference>
<dbReference type="GeneID" id="91340212"/>
<organism evidence="11 12">
    <name type="scientific">Streptomyces niveus</name>
    <name type="common">Streptomyces spheroides</name>
    <dbReference type="NCBI Taxonomy" id="193462"/>
    <lineage>
        <taxon>Bacteria</taxon>
        <taxon>Bacillati</taxon>
        <taxon>Actinomycetota</taxon>
        <taxon>Actinomycetes</taxon>
        <taxon>Kitasatosporales</taxon>
        <taxon>Streptomycetaceae</taxon>
        <taxon>Streptomyces</taxon>
    </lineage>
</organism>
<gene>
    <name evidence="11" type="ORF">OG442_36320</name>
</gene>
<feature type="transmembrane region" description="Helical" evidence="9">
    <location>
        <begin position="79"/>
        <end position="98"/>
    </location>
</feature>
<feature type="transmembrane region" description="Helical" evidence="9">
    <location>
        <begin position="163"/>
        <end position="187"/>
    </location>
</feature>
<dbReference type="PANTHER" id="PTHR42718:SF47">
    <property type="entry name" value="METHYL VIOLOGEN RESISTANCE PROTEIN SMVA"/>
    <property type="match status" value="1"/>
</dbReference>
<dbReference type="InterPro" id="IPR011701">
    <property type="entry name" value="MFS"/>
</dbReference>
<dbReference type="PROSITE" id="PS50850">
    <property type="entry name" value="MFS"/>
    <property type="match status" value="1"/>
</dbReference>
<dbReference type="SUPFAM" id="SSF103473">
    <property type="entry name" value="MFS general substrate transporter"/>
    <property type="match status" value="1"/>
</dbReference>
<accession>A0ABZ2AGU9</accession>
<keyword evidence="5 9" id="KW-1133">Transmembrane helix</keyword>
<protein>
    <submittedName>
        <fullName evidence="11">MFS transporter</fullName>
    </submittedName>
</protein>
<keyword evidence="6 9" id="KW-0472">Membrane</keyword>
<evidence type="ECO:0000256" key="7">
    <source>
        <dbReference type="ARBA" id="ARBA00023251"/>
    </source>
</evidence>
<feature type="domain" description="Major facilitator superfamily (MFS) profile" evidence="10">
    <location>
        <begin position="13"/>
        <end position="499"/>
    </location>
</feature>
<feature type="transmembrane region" description="Helical" evidence="9">
    <location>
        <begin position="230"/>
        <end position="246"/>
    </location>
</feature>
<feature type="transmembrane region" description="Helical" evidence="9">
    <location>
        <begin position="137"/>
        <end position="157"/>
    </location>
</feature>
<feature type="transmembrane region" description="Helical" evidence="9">
    <location>
        <begin position="331"/>
        <end position="350"/>
    </location>
</feature>
<evidence type="ECO:0000256" key="6">
    <source>
        <dbReference type="ARBA" id="ARBA00023136"/>
    </source>
</evidence>
<sequence length="524" mass="53946">MSPQRATLRDWVGLAVLVVPVLMMSMDMTVLYFALPFLSATLEPSATEQLWIVDIYAFMLAGLLIAMGTLGDHIGRRRLLIIGAVVFGASSLASAYATSAELLILARAVLGMSGAVLAPSTLSLIRNMFQDPGQRRTAIAVWTAGLSGGAALGPIVSGVLLEHYWWGSVFLINIPVTILIVVLGPILLPEHRDPEPGRFDFLGAVLSLAAMLPVIYGIKELADDGFDWKYVAVTAAGLVIGVLFVLRQRAAPNPLIDLSLFRDRGFTASIGVNLVALFAMIGFLLFATQWIQLVHGLNPLEAGLWTLPAPLAVAVTTSVAVGLAKKIRPGYIMAIGMVIASAGFAIMTQLRADSSLAMAVIGASVLSAGVGMAIPLTADLIVSAAPEDRVGAAAALPETANQLGGALGVAILGSIGAAVYTRDVADVTTGLPPEAAEAAEGSLGGATEVAKHLPGDTGDALVTSAGEAFTRGMNLSAAVGGVVMLLGAAGAALLLRHVKTPTVTSAPADETKGEAADEPSPVPK</sequence>
<proteinExistence type="predicted"/>
<dbReference type="PANTHER" id="PTHR42718">
    <property type="entry name" value="MAJOR FACILITATOR SUPERFAMILY MULTIDRUG TRANSPORTER MFSC"/>
    <property type="match status" value="1"/>
</dbReference>
<dbReference type="InterPro" id="IPR020846">
    <property type="entry name" value="MFS_dom"/>
</dbReference>
<dbReference type="Gene3D" id="1.20.1250.20">
    <property type="entry name" value="MFS general substrate transporter like domains"/>
    <property type="match status" value="1"/>
</dbReference>
<evidence type="ECO:0000256" key="9">
    <source>
        <dbReference type="SAM" id="Phobius"/>
    </source>
</evidence>
<feature type="transmembrane region" description="Helical" evidence="9">
    <location>
        <begin position="12"/>
        <end position="38"/>
    </location>
</feature>
<dbReference type="EMBL" id="CP109495">
    <property type="protein sequence ID" value="WUX56553.1"/>
    <property type="molecule type" value="Genomic_DNA"/>
</dbReference>
<dbReference type="RefSeq" id="WP_329081296.1">
    <property type="nucleotide sequence ID" value="NZ_CP108849.2"/>
</dbReference>
<evidence type="ECO:0000256" key="4">
    <source>
        <dbReference type="ARBA" id="ARBA00022692"/>
    </source>
</evidence>
<keyword evidence="12" id="KW-1185">Reference proteome</keyword>
<comment type="subcellular location">
    <subcellularLocation>
        <location evidence="1">Cell membrane</location>
        <topology evidence="1">Multi-pass membrane protein</topology>
    </subcellularLocation>
</comment>
<feature type="region of interest" description="Disordered" evidence="8">
    <location>
        <begin position="503"/>
        <end position="524"/>
    </location>
</feature>
<dbReference type="Gene3D" id="1.20.1720.10">
    <property type="entry name" value="Multidrug resistance protein D"/>
    <property type="match status" value="1"/>
</dbReference>
<feature type="transmembrane region" description="Helical" evidence="9">
    <location>
        <begin position="475"/>
        <end position="495"/>
    </location>
</feature>